<feature type="region of interest" description="Disordered" evidence="1">
    <location>
        <begin position="94"/>
        <end position="161"/>
    </location>
</feature>
<name>A0A8S9GLL1_BRACR</name>
<sequence length="161" mass="19443">MAKKYAATRTVATKDKPKEECRESRSRSKTERKKEEGDRKALSFNVSDVQRPPRQAWNKWSREDDSTMYCKFHKRNEHSTMECMHLPEYLLGKYQRGEIKLPDGERTRTDDNRRDDRRRTPPRREPIRMEREVKNENCIEMKSPKRERPEEWPEDNLPPPP</sequence>
<feature type="compositionally biased region" description="Basic and acidic residues" evidence="1">
    <location>
        <begin position="12"/>
        <end position="41"/>
    </location>
</feature>
<evidence type="ECO:0000313" key="2">
    <source>
        <dbReference type="EMBL" id="KAF2545864.1"/>
    </source>
</evidence>
<gene>
    <name evidence="2" type="ORF">F2Q70_00020888</name>
</gene>
<dbReference type="EMBL" id="QGKY02001925">
    <property type="protein sequence ID" value="KAF2545864.1"/>
    <property type="molecule type" value="Genomic_DNA"/>
</dbReference>
<feature type="region of interest" description="Disordered" evidence="1">
    <location>
        <begin position="1"/>
        <end position="62"/>
    </location>
</feature>
<comment type="caution">
    <text evidence="2">The sequence shown here is derived from an EMBL/GenBank/DDBJ whole genome shotgun (WGS) entry which is preliminary data.</text>
</comment>
<evidence type="ECO:0000256" key="1">
    <source>
        <dbReference type="SAM" id="MobiDB-lite"/>
    </source>
</evidence>
<proteinExistence type="predicted"/>
<organism evidence="2">
    <name type="scientific">Brassica cretica</name>
    <name type="common">Mustard</name>
    <dbReference type="NCBI Taxonomy" id="69181"/>
    <lineage>
        <taxon>Eukaryota</taxon>
        <taxon>Viridiplantae</taxon>
        <taxon>Streptophyta</taxon>
        <taxon>Embryophyta</taxon>
        <taxon>Tracheophyta</taxon>
        <taxon>Spermatophyta</taxon>
        <taxon>Magnoliopsida</taxon>
        <taxon>eudicotyledons</taxon>
        <taxon>Gunneridae</taxon>
        <taxon>Pentapetalae</taxon>
        <taxon>rosids</taxon>
        <taxon>malvids</taxon>
        <taxon>Brassicales</taxon>
        <taxon>Brassicaceae</taxon>
        <taxon>Brassiceae</taxon>
        <taxon>Brassica</taxon>
    </lineage>
</organism>
<accession>A0A8S9GLL1</accession>
<reference evidence="2" key="1">
    <citation type="submission" date="2019-12" db="EMBL/GenBank/DDBJ databases">
        <title>Genome sequencing and annotation of Brassica cretica.</title>
        <authorList>
            <person name="Studholme D.J."/>
            <person name="Sarris P.F."/>
        </authorList>
    </citation>
    <scope>NUCLEOTIDE SEQUENCE</scope>
    <source>
        <strain evidence="2">PFS-102/07</strain>
        <tissue evidence="2">Leaf</tissue>
    </source>
</reference>
<protein>
    <submittedName>
        <fullName evidence="2">Uncharacterized protein</fullName>
    </submittedName>
</protein>
<feature type="compositionally biased region" description="Basic and acidic residues" evidence="1">
    <location>
        <begin position="95"/>
        <end position="151"/>
    </location>
</feature>
<dbReference type="AlphaFoldDB" id="A0A8S9GLL1"/>